<sequence length="132" mass="13643">MLILPDLLRARLDHLLPGPAMSRGLAVVAGLDLAVRRGPRGADGLSAALPELVAVGLALGQAAGSARVGWRRSSVCGCPGWTALAVSWRRSASIVLTCSATFCWAGAASSRRGRPASQDALVRATTMRRIAA</sequence>
<accession>A0A9W6UR87</accession>
<evidence type="ECO:0000313" key="1">
    <source>
        <dbReference type="EMBL" id="GLW58034.1"/>
    </source>
</evidence>
<reference evidence="1" key="1">
    <citation type="submission" date="2023-02" db="EMBL/GenBank/DDBJ databases">
        <title>Kitasatospora phosalacinea NBRC 14362.</title>
        <authorList>
            <person name="Ichikawa N."/>
            <person name="Sato H."/>
            <person name="Tonouchi N."/>
        </authorList>
    </citation>
    <scope>NUCLEOTIDE SEQUENCE</scope>
    <source>
        <strain evidence="1">NBRC 14362</strain>
    </source>
</reference>
<comment type="caution">
    <text evidence="1">The sequence shown here is derived from an EMBL/GenBank/DDBJ whole genome shotgun (WGS) entry which is preliminary data.</text>
</comment>
<proteinExistence type="predicted"/>
<name>A0A9W6UR87_9ACTN</name>
<protein>
    <submittedName>
        <fullName evidence="1">Uncharacterized protein</fullName>
    </submittedName>
</protein>
<dbReference type="EMBL" id="BSRX01000046">
    <property type="protein sequence ID" value="GLW58034.1"/>
    <property type="molecule type" value="Genomic_DNA"/>
</dbReference>
<evidence type="ECO:0000313" key="2">
    <source>
        <dbReference type="Proteomes" id="UP001165143"/>
    </source>
</evidence>
<dbReference type="RefSeq" id="WP_033252437.1">
    <property type="nucleotide sequence ID" value="NZ_BSRX01000046.1"/>
</dbReference>
<organism evidence="1 2">
    <name type="scientific">Kitasatospora phosalacinea</name>
    <dbReference type="NCBI Taxonomy" id="2065"/>
    <lineage>
        <taxon>Bacteria</taxon>
        <taxon>Bacillati</taxon>
        <taxon>Actinomycetota</taxon>
        <taxon>Actinomycetes</taxon>
        <taxon>Kitasatosporales</taxon>
        <taxon>Streptomycetaceae</taxon>
        <taxon>Kitasatospora</taxon>
    </lineage>
</organism>
<gene>
    <name evidence="1" type="ORF">Kpho01_60450</name>
</gene>
<dbReference type="AlphaFoldDB" id="A0A9W6UR87"/>
<dbReference type="Proteomes" id="UP001165143">
    <property type="component" value="Unassembled WGS sequence"/>
</dbReference>